<dbReference type="GO" id="GO:0000785">
    <property type="term" value="C:chromatin"/>
    <property type="evidence" value="ECO:0007669"/>
    <property type="project" value="TreeGrafter"/>
</dbReference>
<feature type="region of interest" description="Disordered" evidence="4">
    <location>
        <begin position="237"/>
        <end position="259"/>
    </location>
</feature>
<evidence type="ECO:0000256" key="4">
    <source>
        <dbReference type="SAM" id="MobiDB-lite"/>
    </source>
</evidence>
<dbReference type="PANTHER" id="PTHR48033">
    <property type="entry name" value="RNA-BINDING (RRM/RBD/RNP MOTIFS) FAMILY PROTEIN"/>
    <property type="match status" value="1"/>
</dbReference>
<dbReference type="OrthoDB" id="1875751at2759"/>
<dbReference type="InParanoid" id="C5L4U3"/>
<protein>
    <recommendedName>
        <fullName evidence="5">RRM domain-containing protein</fullName>
    </recommendedName>
</protein>
<sequence length="259" mass="28396">MSAFPRPQQPDQQQPPGAHSSLAYGNAEDRKIFMGGLPQELDKEYIDAYFSQFGEIEDSIVMMDRVTGRSRGFGFITFLHPQDMETCLANSPHVLMEKVIDVKRAADGKKPYSSAGNAGPAPRRIDMLSHPTRAAGSGYNNIPSLEHRVDPSRLVDDPRKVFIGGIPVSGDKDKLIALLSRYGSVIDCDIMYDKETGRNKGYGRATYSTPAEANAAIRSGDANMIDAKCVEIKPLLRPPTNIPTTPNTNRFNNHDNATG</sequence>
<dbReference type="Pfam" id="PF00076">
    <property type="entry name" value="RRM_1"/>
    <property type="match status" value="2"/>
</dbReference>
<dbReference type="GeneID" id="9064501"/>
<feature type="compositionally biased region" description="Low complexity" evidence="4">
    <location>
        <begin position="1"/>
        <end position="16"/>
    </location>
</feature>
<feature type="domain" description="RRM" evidence="5">
    <location>
        <begin position="159"/>
        <end position="237"/>
    </location>
</feature>
<dbReference type="SMART" id="SM00360">
    <property type="entry name" value="RRM"/>
    <property type="match status" value="2"/>
</dbReference>
<name>C5L4U3_PERM5</name>
<comment type="subcellular location">
    <subcellularLocation>
        <location evidence="1">Nucleus</location>
    </subcellularLocation>
</comment>
<organism evidence="7">
    <name type="scientific">Perkinsus marinus (strain ATCC 50983 / TXsc)</name>
    <dbReference type="NCBI Taxonomy" id="423536"/>
    <lineage>
        <taxon>Eukaryota</taxon>
        <taxon>Sar</taxon>
        <taxon>Alveolata</taxon>
        <taxon>Perkinsozoa</taxon>
        <taxon>Perkinsea</taxon>
        <taxon>Perkinsida</taxon>
        <taxon>Perkinsidae</taxon>
        <taxon>Perkinsus</taxon>
    </lineage>
</organism>
<evidence type="ECO:0000256" key="1">
    <source>
        <dbReference type="ARBA" id="ARBA00004123"/>
    </source>
</evidence>
<reference evidence="6 7" key="1">
    <citation type="submission" date="2008-07" db="EMBL/GenBank/DDBJ databases">
        <authorList>
            <person name="El-Sayed N."/>
            <person name="Caler E."/>
            <person name="Inman J."/>
            <person name="Amedeo P."/>
            <person name="Hass B."/>
            <person name="Wortman J."/>
        </authorList>
    </citation>
    <scope>NUCLEOTIDE SEQUENCE [LARGE SCALE GENOMIC DNA]</scope>
    <source>
        <strain evidence="7">ATCC 50983 / TXsc</strain>
    </source>
</reference>
<proteinExistence type="predicted"/>
<evidence type="ECO:0000256" key="3">
    <source>
        <dbReference type="PROSITE-ProRule" id="PRU00176"/>
    </source>
</evidence>
<accession>C5L4U3</accession>
<dbReference type="InterPro" id="IPR012677">
    <property type="entry name" value="Nucleotide-bd_a/b_plait_sf"/>
</dbReference>
<keyword evidence="3" id="KW-0694">RNA-binding</keyword>
<dbReference type="SUPFAM" id="SSF54928">
    <property type="entry name" value="RNA-binding domain, RBD"/>
    <property type="match status" value="2"/>
</dbReference>
<dbReference type="EMBL" id="GG679132">
    <property type="protein sequence ID" value="EER08284.1"/>
    <property type="molecule type" value="Genomic_DNA"/>
</dbReference>
<evidence type="ECO:0000313" key="7">
    <source>
        <dbReference type="Proteomes" id="UP000007800"/>
    </source>
</evidence>
<evidence type="ECO:0000313" key="6">
    <source>
        <dbReference type="EMBL" id="EER08284.1"/>
    </source>
</evidence>
<evidence type="ECO:0000259" key="5">
    <source>
        <dbReference type="PROSITE" id="PS50102"/>
    </source>
</evidence>
<dbReference type="GO" id="GO:0010468">
    <property type="term" value="P:regulation of gene expression"/>
    <property type="evidence" value="ECO:0007669"/>
    <property type="project" value="TreeGrafter"/>
</dbReference>
<dbReference type="Gene3D" id="3.30.70.330">
    <property type="match status" value="2"/>
</dbReference>
<dbReference type="Proteomes" id="UP000007800">
    <property type="component" value="Unassembled WGS sequence"/>
</dbReference>
<dbReference type="GO" id="GO:0005654">
    <property type="term" value="C:nucleoplasm"/>
    <property type="evidence" value="ECO:0007669"/>
    <property type="project" value="TreeGrafter"/>
</dbReference>
<dbReference type="AlphaFoldDB" id="C5L4U3"/>
<feature type="domain" description="RRM" evidence="5">
    <location>
        <begin position="30"/>
        <end position="107"/>
    </location>
</feature>
<evidence type="ECO:0000256" key="2">
    <source>
        <dbReference type="ARBA" id="ARBA00023242"/>
    </source>
</evidence>
<keyword evidence="2" id="KW-0539">Nucleus</keyword>
<feature type="region of interest" description="Disordered" evidence="4">
    <location>
        <begin position="1"/>
        <end position="23"/>
    </location>
</feature>
<dbReference type="GO" id="GO:0003723">
    <property type="term" value="F:RNA binding"/>
    <property type="evidence" value="ECO:0007669"/>
    <property type="project" value="UniProtKB-UniRule"/>
</dbReference>
<dbReference type="RefSeq" id="XP_002776468.1">
    <property type="nucleotide sequence ID" value="XM_002776422.1"/>
</dbReference>
<feature type="region of interest" description="Disordered" evidence="4">
    <location>
        <begin position="109"/>
        <end position="128"/>
    </location>
</feature>
<dbReference type="InterPro" id="IPR035979">
    <property type="entry name" value="RBD_domain_sf"/>
</dbReference>
<keyword evidence="7" id="KW-1185">Reference proteome</keyword>
<dbReference type="FunCoup" id="C5L4U3">
    <property type="interactions" value="90"/>
</dbReference>
<gene>
    <name evidence="6" type="ORF">Pmar_PMAR007955</name>
</gene>
<dbReference type="PANTHER" id="PTHR48033:SF10">
    <property type="entry name" value="RNA-BINDING PROTEIN SQUID"/>
    <property type="match status" value="1"/>
</dbReference>
<feature type="compositionally biased region" description="Low complexity" evidence="4">
    <location>
        <begin position="242"/>
        <end position="251"/>
    </location>
</feature>
<dbReference type="PROSITE" id="PS50102">
    <property type="entry name" value="RRM"/>
    <property type="match status" value="2"/>
</dbReference>
<dbReference type="InterPro" id="IPR000504">
    <property type="entry name" value="RRM_dom"/>
</dbReference>